<accession>A0A291B7N6</accession>
<keyword evidence="2" id="KW-1185">Reference proteome</keyword>
<protein>
    <submittedName>
        <fullName evidence="1">Uncharacterized protein</fullName>
    </submittedName>
</protein>
<proteinExistence type="predicted"/>
<dbReference type="Proteomes" id="UP000218160">
    <property type="component" value="Chromosome 1"/>
</dbReference>
<dbReference type="EMBL" id="CP020660">
    <property type="protein sequence ID" value="ATF09012.1"/>
    <property type="molecule type" value="Genomic_DNA"/>
</dbReference>
<organism evidence="1 2">
    <name type="scientific">Candidatus Enterovibrio altilux</name>
    <dbReference type="NCBI Taxonomy" id="1927128"/>
    <lineage>
        <taxon>Bacteria</taxon>
        <taxon>Pseudomonadati</taxon>
        <taxon>Pseudomonadota</taxon>
        <taxon>Gammaproteobacteria</taxon>
        <taxon>Vibrionales</taxon>
        <taxon>Vibrionaceae</taxon>
        <taxon>Enterovibrio</taxon>
    </lineage>
</organism>
<evidence type="ECO:0000313" key="2">
    <source>
        <dbReference type="Proteomes" id="UP000218160"/>
    </source>
</evidence>
<dbReference type="KEGG" id="elux:BTN50_0483"/>
<reference evidence="2" key="1">
    <citation type="submission" date="2017-04" db="EMBL/GenBank/DDBJ databases">
        <title>Genome evolution of the luminous symbionts of deep sea anglerfish.</title>
        <authorList>
            <person name="Hendry T.A."/>
        </authorList>
    </citation>
    <scope>NUCLEOTIDE SEQUENCE [LARGE SCALE GENOMIC DNA]</scope>
</reference>
<evidence type="ECO:0000313" key="1">
    <source>
        <dbReference type="EMBL" id="ATF09012.1"/>
    </source>
</evidence>
<sequence length="66" mass="7496">MHEIIASELSASNATNSEVLSTGARLVEKSMKYQSMVLTTPSNLTKPFVLNEWFHSTHQDKKRNNF</sequence>
<name>A0A291B7N6_9GAMM</name>
<gene>
    <name evidence="1" type="ORF">BTN50_0483</name>
</gene>
<dbReference type="AlphaFoldDB" id="A0A291B7N6"/>